<gene>
    <name evidence="2" type="ORF">KVV02_003912</name>
</gene>
<name>A0A9P7ZYG2_MORAP</name>
<dbReference type="InterPro" id="IPR029063">
    <property type="entry name" value="SAM-dependent_MTases_sf"/>
</dbReference>
<dbReference type="SUPFAM" id="SSF53335">
    <property type="entry name" value="S-adenosyl-L-methionine-dependent methyltransferases"/>
    <property type="match status" value="1"/>
</dbReference>
<dbReference type="AlphaFoldDB" id="A0A9P7ZYG2"/>
<organism evidence="2 3">
    <name type="scientific">Mortierella alpina</name>
    <name type="common">Oleaginous fungus</name>
    <name type="synonym">Mortierella renispora</name>
    <dbReference type="NCBI Taxonomy" id="64518"/>
    <lineage>
        <taxon>Eukaryota</taxon>
        <taxon>Fungi</taxon>
        <taxon>Fungi incertae sedis</taxon>
        <taxon>Mucoromycota</taxon>
        <taxon>Mortierellomycotina</taxon>
        <taxon>Mortierellomycetes</taxon>
        <taxon>Mortierellales</taxon>
        <taxon>Mortierellaceae</taxon>
        <taxon>Mortierella</taxon>
    </lineage>
</organism>
<reference evidence="2" key="1">
    <citation type="submission" date="2021-07" db="EMBL/GenBank/DDBJ databases">
        <title>Draft genome of Mortierella alpina, strain LL118, isolated from an aspen leaf litter sample.</title>
        <authorList>
            <person name="Yang S."/>
            <person name="Vinatzer B.A."/>
        </authorList>
    </citation>
    <scope>NUCLEOTIDE SEQUENCE</scope>
    <source>
        <strain evidence="2">LL118</strain>
    </source>
</reference>
<feature type="compositionally biased region" description="Polar residues" evidence="1">
    <location>
        <begin position="55"/>
        <end position="66"/>
    </location>
</feature>
<dbReference type="Pfam" id="PF13489">
    <property type="entry name" value="Methyltransf_23"/>
    <property type="match status" value="1"/>
</dbReference>
<comment type="caution">
    <text evidence="2">The sequence shown here is derived from an EMBL/GenBank/DDBJ whole genome shotgun (WGS) entry which is preliminary data.</text>
</comment>
<dbReference type="PANTHER" id="PTHR43591:SF24">
    <property type="entry name" value="2-METHOXY-6-POLYPRENYL-1,4-BENZOQUINOL METHYLASE, MITOCHONDRIAL"/>
    <property type="match status" value="1"/>
</dbReference>
<dbReference type="PANTHER" id="PTHR43591">
    <property type="entry name" value="METHYLTRANSFERASE"/>
    <property type="match status" value="1"/>
</dbReference>
<dbReference type="Gene3D" id="3.40.50.150">
    <property type="entry name" value="Vaccinia Virus protein VP39"/>
    <property type="match status" value="1"/>
</dbReference>
<dbReference type="EMBL" id="JAIFTL010000218">
    <property type="protein sequence ID" value="KAG9321238.1"/>
    <property type="molecule type" value="Genomic_DNA"/>
</dbReference>
<dbReference type="GO" id="GO:0008168">
    <property type="term" value="F:methyltransferase activity"/>
    <property type="evidence" value="ECO:0007669"/>
    <property type="project" value="TreeGrafter"/>
</dbReference>
<evidence type="ECO:0008006" key="4">
    <source>
        <dbReference type="Google" id="ProtNLM"/>
    </source>
</evidence>
<feature type="region of interest" description="Disordered" evidence="1">
    <location>
        <begin position="1"/>
        <end position="83"/>
    </location>
</feature>
<evidence type="ECO:0000313" key="2">
    <source>
        <dbReference type="EMBL" id="KAG9321238.1"/>
    </source>
</evidence>
<sequence>MGTSSSRTSNSSGNSRFTTRNNSKTAFDPTSPPASSGSGSNSQLAKSLNRRRSAKNSLESPNSSDVSNHKDIRMLPSPQEGDEEEFRWIDGRRYHNSTSLYMLPNDAQEVDRLHLQHYILKVALEGNIHVPLPENGRVIDFGCGPATWCMDMATENQTVNFVGVDISAIFPTAIFPRNCNFYQENFLDGVSQPDSTFDVVFQRNVSCGLTFELWQKAMAEAFRVLKPGGYYECVEAEYMLHNCGPFTTEYFEHLLMIMAYGSVDPLLVRSLDRLMVAAGFRDVKVKEYYVPIGQWGGKIGVMWQQNVLTGMSAVKSQLSKTAGMTEEQVADAVVRLEKELSEGRTHSIVHVVSGRKPE</sequence>
<dbReference type="CDD" id="cd02440">
    <property type="entry name" value="AdoMet_MTases"/>
    <property type="match status" value="1"/>
</dbReference>
<protein>
    <recommendedName>
        <fullName evidence="4">S-adenosyl-L-methionine-dependent methyltransferase</fullName>
    </recommendedName>
</protein>
<dbReference type="Proteomes" id="UP000717515">
    <property type="component" value="Unassembled WGS sequence"/>
</dbReference>
<proteinExistence type="predicted"/>
<evidence type="ECO:0000256" key="1">
    <source>
        <dbReference type="SAM" id="MobiDB-lite"/>
    </source>
</evidence>
<feature type="compositionally biased region" description="Low complexity" evidence="1">
    <location>
        <begin position="1"/>
        <end position="23"/>
    </location>
</feature>
<accession>A0A9P7ZYG2</accession>
<feature type="compositionally biased region" description="Low complexity" evidence="1">
    <location>
        <begin position="33"/>
        <end position="42"/>
    </location>
</feature>
<evidence type="ECO:0000313" key="3">
    <source>
        <dbReference type="Proteomes" id="UP000717515"/>
    </source>
</evidence>